<dbReference type="PANTHER" id="PTHR35800:SF1">
    <property type="entry name" value="RNA-BINDING PROTEIN KHPB"/>
    <property type="match status" value="1"/>
</dbReference>
<dbReference type="GO" id="GO:0008360">
    <property type="term" value="P:regulation of cell shape"/>
    <property type="evidence" value="ECO:0007669"/>
    <property type="project" value="UniProtKB-KW"/>
</dbReference>
<comment type="subunit">
    <text evidence="6">Forms a complex with KhpA.</text>
</comment>
<dbReference type="InterPro" id="IPR032782">
    <property type="entry name" value="KhpB_N"/>
</dbReference>
<dbReference type="HAMAP" id="MF_00867">
    <property type="entry name" value="KhpB"/>
    <property type="match status" value="1"/>
</dbReference>
<dbReference type="AlphaFoldDB" id="A0A840UZS3"/>
<sequence>MSSKKKDYYGKEVTDAIRQACAELNVPQEQLDIEVVEIGSTGIFGLRRKKAHIRAAVKRIEPAAGRSAEPAAGVEPTGDVEPVAVSVEPAASSEPPPPPPPRPPARKKEERPVGRPRNEAPAREKPAAAAEAAVVSPAEEPVDEIPTEEEEAGEASAEAVALVQAELTTLLELMKFPSRVEVEVHGLAVVCTIHGEHEAELTGQDGKILDSLQYLLRKIVARKTEERLRVSIDVGEFRQKRIEELREKALELAALVKEDGKTQTIPGLNPSERREVHMALQEDKEIRSRSVGEGLFKKILIYKPGKGGKPGGRKKPAPRGRKGRGNGSPADENES</sequence>
<keyword evidence="10" id="KW-1185">Reference proteome</keyword>
<comment type="function">
    <text evidence="6">A probable RNA chaperone. Forms a complex with KhpA which binds to cellular RNA and controls its expression. Plays a role in peptidoglycan (PG) homeostasis and cell length regulation.</text>
</comment>
<dbReference type="InterPro" id="IPR001374">
    <property type="entry name" value="R3H_dom"/>
</dbReference>
<evidence type="ECO:0000256" key="1">
    <source>
        <dbReference type="ARBA" id="ARBA00022490"/>
    </source>
</evidence>
<keyword evidence="3 6" id="KW-0133">Cell shape</keyword>
<comment type="caution">
    <text evidence="9">The sequence shown here is derived from an EMBL/GenBank/DDBJ whole genome shotgun (WGS) entry which is preliminary data.</text>
</comment>
<organism evidence="9 10">
    <name type="scientific">Desulfoprunum benzoelyticum</name>
    <dbReference type="NCBI Taxonomy" id="1506996"/>
    <lineage>
        <taxon>Bacteria</taxon>
        <taxon>Pseudomonadati</taxon>
        <taxon>Thermodesulfobacteriota</taxon>
        <taxon>Desulfobulbia</taxon>
        <taxon>Desulfobulbales</taxon>
        <taxon>Desulfobulbaceae</taxon>
        <taxon>Desulfoprunum</taxon>
    </lineage>
</organism>
<dbReference type="GO" id="GO:0009252">
    <property type="term" value="P:peptidoglycan biosynthetic process"/>
    <property type="evidence" value="ECO:0007669"/>
    <property type="project" value="UniProtKB-UniRule"/>
</dbReference>
<feature type="compositionally biased region" description="Acidic residues" evidence="7">
    <location>
        <begin position="140"/>
        <end position="153"/>
    </location>
</feature>
<feature type="compositionally biased region" description="Basic residues" evidence="7">
    <location>
        <begin position="311"/>
        <end position="324"/>
    </location>
</feature>
<dbReference type="RefSeq" id="WP_183348288.1">
    <property type="nucleotide sequence ID" value="NZ_JACHEO010000002.1"/>
</dbReference>
<dbReference type="SMART" id="SM01245">
    <property type="entry name" value="Jag_N"/>
    <property type="match status" value="1"/>
</dbReference>
<dbReference type="InterPro" id="IPR039247">
    <property type="entry name" value="KhpB"/>
</dbReference>
<gene>
    <name evidence="6" type="primary">khpB</name>
    <name evidence="6" type="synonym">eloR</name>
    <name evidence="9" type="ORF">HNQ81_000669</name>
</gene>
<feature type="region of interest" description="Disordered" evidence="7">
    <location>
        <begin position="302"/>
        <end position="335"/>
    </location>
</feature>
<feature type="compositionally biased region" description="Low complexity" evidence="7">
    <location>
        <begin position="80"/>
        <end position="93"/>
    </location>
</feature>
<dbReference type="InterPro" id="IPR038008">
    <property type="entry name" value="Jag_KH"/>
</dbReference>
<comment type="domain">
    <text evidence="6">Has an N-terminal Jag-N domain and 2 RNA-binding domains (KH and R3H).</text>
</comment>
<keyword evidence="4 6" id="KW-0143">Chaperone</keyword>
<dbReference type="SMART" id="SM00393">
    <property type="entry name" value="R3H"/>
    <property type="match status" value="1"/>
</dbReference>
<dbReference type="InterPro" id="IPR038247">
    <property type="entry name" value="Jag_N_dom_sf"/>
</dbReference>
<dbReference type="EMBL" id="JACHEO010000002">
    <property type="protein sequence ID" value="MBB5346959.1"/>
    <property type="molecule type" value="Genomic_DNA"/>
</dbReference>
<evidence type="ECO:0000256" key="3">
    <source>
        <dbReference type="ARBA" id="ARBA00022960"/>
    </source>
</evidence>
<dbReference type="InterPro" id="IPR034079">
    <property type="entry name" value="R3H_KhpB"/>
</dbReference>
<dbReference type="Gene3D" id="3.30.300.20">
    <property type="match status" value="1"/>
</dbReference>
<comment type="subcellular location">
    <subcellularLocation>
        <location evidence="6">Cytoplasm</location>
    </subcellularLocation>
</comment>
<accession>A0A840UZS3</accession>
<feature type="compositionally biased region" description="Basic and acidic residues" evidence="7">
    <location>
        <begin position="106"/>
        <end position="126"/>
    </location>
</feature>
<dbReference type="Proteomes" id="UP000539642">
    <property type="component" value="Unassembled WGS sequence"/>
</dbReference>
<dbReference type="Pfam" id="PF01424">
    <property type="entry name" value="R3H"/>
    <property type="match status" value="1"/>
</dbReference>
<dbReference type="GO" id="GO:0071555">
    <property type="term" value="P:cell wall organization"/>
    <property type="evidence" value="ECO:0007669"/>
    <property type="project" value="UniProtKB-KW"/>
</dbReference>
<proteinExistence type="inferred from homology"/>
<comment type="caution">
    <text evidence="6">Lacks conserved residue(s) required for the propagation of feature annotation.</text>
</comment>
<evidence type="ECO:0000259" key="8">
    <source>
        <dbReference type="PROSITE" id="PS51061"/>
    </source>
</evidence>
<reference evidence="9 10" key="1">
    <citation type="submission" date="2020-08" db="EMBL/GenBank/DDBJ databases">
        <title>Genomic Encyclopedia of Type Strains, Phase IV (KMG-IV): sequencing the most valuable type-strain genomes for metagenomic binning, comparative biology and taxonomic classification.</title>
        <authorList>
            <person name="Goeker M."/>
        </authorList>
    </citation>
    <scope>NUCLEOTIDE SEQUENCE [LARGE SCALE GENOMIC DNA]</scope>
    <source>
        <strain evidence="9 10">DSM 28570</strain>
    </source>
</reference>
<dbReference type="InterPro" id="IPR036867">
    <property type="entry name" value="R3H_dom_sf"/>
</dbReference>
<protein>
    <recommendedName>
        <fullName evidence="6">RNA-binding protein KhpB</fullName>
    </recommendedName>
    <alternativeName>
        <fullName evidence="6">RNA-binding protein EloR</fullName>
    </alternativeName>
</protein>
<feature type="domain" description="R3H" evidence="8">
    <location>
        <begin position="239"/>
        <end position="305"/>
    </location>
</feature>
<evidence type="ECO:0000313" key="9">
    <source>
        <dbReference type="EMBL" id="MBB5346959.1"/>
    </source>
</evidence>
<feature type="compositionally biased region" description="Pro residues" evidence="7">
    <location>
        <begin position="94"/>
        <end position="103"/>
    </location>
</feature>
<evidence type="ECO:0000256" key="6">
    <source>
        <dbReference type="HAMAP-Rule" id="MF_00867"/>
    </source>
</evidence>
<comment type="similarity">
    <text evidence="6">Belongs to the KhpB RNA-binding protein family.</text>
</comment>
<dbReference type="Pfam" id="PF14804">
    <property type="entry name" value="Jag_N"/>
    <property type="match status" value="1"/>
</dbReference>
<dbReference type="PROSITE" id="PS51061">
    <property type="entry name" value="R3H"/>
    <property type="match status" value="1"/>
</dbReference>
<keyword evidence="1 6" id="KW-0963">Cytoplasm</keyword>
<evidence type="ECO:0000313" key="10">
    <source>
        <dbReference type="Proteomes" id="UP000539642"/>
    </source>
</evidence>
<evidence type="ECO:0000256" key="5">
    <source>
        <dbReference type="ARBA" id="ARBA00023316"/>
    </source>
</evidence>
<dbReference type="GO" id="GO:0005737">
    <property type="term" value="C:cytoplasm"/>
    <property type="evidence" value="ECO:0007669"/>
    <property type="project" value="UniProtKB-SubCell"/>
</dbReference>
<dbReference type="Gene3D" id="3.30.30.80">
    <property type="entry name" value="probable RNA-binding protein from clostridium symbiosum atcc 14940"/>
    <property type="match status" value="1"/>
</dbReference>
<evidence type="ECO:0000256" key="2">
    <source>
        <dbReference type="ARBA" id="ARBA00022884"/>
    </source>
</evidence>
<evidence type="ECO:0000256" key="4">
    <source>
        <dbReference type="ARBA" id="ARBA00023186"/>
    </source>
</evidence>
<dbReference type="CDD" id="cd02644">
    <property type="entry name" value="R3H_jag"/>
    <property type="match status" value="1"/>
</dbReference>
<dbReference type="PANTHER" id="PTHR35800">
    <property type="entry name" value="PROTEIN JAG"/>
    <property type="match status" value="1"/>
</dbReference>
<keyword evidence="5 6" id="KW-0961">Cell wall biogenesis/degradation</keyword>
<feature type="region of interest" description="Disordered" evidence="7">
    <location>
        <begin position="59"/>
        <end position="154"/>
    </location>
</feature>
<dbReference type="InterPro" id="IPR015946">
    <property type="entry name" value="KH_dom-like_a/b"/>
</dbReference>
<name>A0A840UZS3_9BACT</name>
<evidence type="ECO:0000256" key="7">
    <source>
        <dbReference type="SAM" id="MobiDB-lite"/>
    </source>
</evidence>
<dbReference type="CDD" id="cd02414">
    <property type="entry name" value="KH-II_Jag"/>
    <property type="match status" value="1"/>
</dbReference>
<dbReference type="Gene3D" id="3.30.1370.50">
    <property type="entry name" value="R3H-like domain"/>
    <property type="match status" value="1"/>
</dbReference>
<keyword evidence="2 6" id="KW-0694">RNA-binding</keyword>
<dbReference type="GO" id="GO:0003723">
    <property type="term" value="F:RNA binding"/>
    <property type="evidence" value="ECO:0007669"/>
    <property type="project" value="UniProtKB-UniRule"/>
</dbReference>
<feature type="compositionally biased region" description="Low complexity" evidence="7">
    <location>
        <begin position="127"/>
        <end position="139"/>
    </location>
</feature>